<dbReference type="SMART" id="SM00456">
    <property type="entry name" value="WW"/>
    <property type="match status" value="2"/>
</dbReference>
<feature type="compositionally biased region" description="Basic and acidic residues" evidence="1">
    <location>
        <begin position="349"/>
        <end position="361"/>
    </location>
</feature>
<feature type="compositionally biased region" description="Polar residues" evidence="1">
    <location>
        <begin position="454"/>
        <end position="506"/>
    </location>
</feature>
<dbReference type="SUPFAM" id="SSF51045">
    <property type="entry name" value="WW domain"/>
    <property type="match status" value="1"/>
</dbReference>
<keyword evidence="4" id="KW-1185">Reference proteome</keyword>
<feature type="compositionally biased region" description="Low complexity" evidence="1">
    <location>
        <begin position="71"/>
        <end position="109"/>
    </location>
</feature>
<dbReference type="CDD" id="cd00201">
    <property type="entry name" value="WW"/>
    <property type="match status" value="1"/>
</dbReference>
<dbReference type="AlphaFoldDB" id="A0A9N8D8X7"/>
<feature type="region of interest" description="Disordered" evidence="1">
    <location>
        <begin position="235"/>
        <end position="323"/>
    </location>
</feature>
<protein>
    <recommendedName>
        <fullName evidence="2">WW domain-containing protein</fullName>
    </recommendedName>
</protein>
<feature type="compositionally biased region" description="Low complexity" evidence="1">
    <location>
        <begin position="714"/>
        <end position="723"/>
    </location>
</feature>
<gene>
    <name evidence="3" type="ORF">SEMRO_35_G022270.1</name>
</gene>
<dbReference type="Pfam" id="PF00397">
    <property type="entry name" value="WW"/>
    <property type="match status" value="1"/>
</dbReference>
<feature type="compositionally biased region" description="Polar residues" evidence="1">
    <location>
        <begin position="437"/>
        <end position="446"/>
    </location>
</feature>
<evidence type="ECO:0000313" key="4">
    <source>
        <dbReference type="Proteomes" id="UP001153069"/>
    </source>
</evidence>
<feature type="compositionally biased region" description="Acidic residues" evidence="1">
    <location>
        <begin position="309"/>
        <end position="319"/>
    </location>
</feature>
<feature type="region of interest" description="Disordered" evidence="1">
    <location>
        <begin position="70"/>
        <end position="111"/>
    </location>
</feature>
<evidence type="ECO:0000313" key="3">
    <source>
        <dbReference type="EMBL" id="CAB9498294.1"/>
    </source>
</evidence>
<feature type="compositionally biased region" description="Basic and acidic residues" evidence="1">
    <location>
        <begin position="794"/>
        <end position="803"/>
    </location>
</feature>
<sequence>MTEPGFYRNEDNSLCYVDEYGLEYNPTPNVDPWKAYNAGVKYVQCADGIYYYHNVEAILAEAQRQKEQEYAASNNASSGNSTAVGAQEGTAASPSSSSTGTSPLPSGWSEHVDPASGMTYYLNAHNNTSQWERPQAPTESKPEVSAPPQQGSYRQVETVPQEAQVETPTREAFTPQLQDRHVSMSPEVQAAPQVNDTNVVQEQEAAPKVADAQEAAEKQAAQAKFDRISQFIQTQTDTAPTALAPAVNAETKGTERISDGSGISCGENTAATAAPPPAPEPEPDEESDDGRKGEDTGDPLDDSNYWPYEESESEEEEEQPLPPGWIMELKWGMPLYVNKSQGIATYFRPKPETENEQKEETQSPEQASEQKSEQISEKTSGAVTTGEVKGAATPENDDETKSPVAEQQVGASATSPKAVEGQQGAEDRKPAEVPAKNHQSTALDKQSTTKEETSGPQSATKPTNAPSGPESTKQPTTKGKTSGPQNTAKPTNVPSPESPSARNNVPSAADLREQIRLFVEAGGDLKDILPANVEVQPRRQADGEKPRNTRKPPLPQKPSFRKKPSFRRKSHDSDLSRSAHSTRSEGKVKRHHDSELSRSVHSTRSEGKVKRHHDSELSRSAHSTRSEGKKPTSRAKSPMRTSRSETDVNRSGHSPRSEGGEKPSSRSNYSHHLKTPIPRKRPPKDGSPPGGKEGAEGRKKGQRPGRSPVRRPSNDSAADAANSKTPENGKRRSHPEGECHKRPSKSPVRRSSNDDTPDEEPKTRSRSVEATGGRMRRNPHGSRDCLRKQRSARNHKEEAEKRQRPSSTTPGPDGEKVAGFREGVVF</sequence>
<dbReference type="Gene3D" id="2.20.70.10">
    <property type="match status" value="1"/>
</dbReference>
<feature type="compositionally biased region" description="Basic and acidic residues" evidence="1">
    <location>
        <begin position="571"/>
        <end position="630"/>
    </location>
</feature>
<feature type="region of interest" description="Disordered" evidence="1">
    <location>
        <begin position="347"/>
        <end position="508"/>
    </location>
</feature>
<proteinExistence type="predicted"/>
<dbReference type="EMBL" id="CAICTM010000035">
    <property type="protein sequence ID" value="CAB9498294.1"/>
    <property type="molecule type" value="Genomic_DNA"/>
</dbReference>
<evidence type="ECO:0000259" key="2">
    <source>
        <dbReference type="PROSITE" id="PS50020"/>
    </source>
</evidence>
<feature type="compositionally biased region" description="Basic residues" evidence="1">
    <location>
        <begin position="559"/>
        <end position="570"/>
    </location>
</feature>
<accession>A0A9N8D8X7</accession>
<feature type="compositionally biased region" description="Basic and acidic residues" evidence="1">
    <location>
        <begin position="536"/>
        <end position="547"/>
    </location>
</feature>
<feature type="compositionally biased region" description="Basic residues" evidence="1">
    <location>
        <begin position="669"/>
        <end position="682"/>
    </location>
</feature>
<organism evidence="3 4">
    <name type="scientific">Seminavis robusta</name>
    <dbReference type="NCBI Taxonomy" id="568900"/>
    <lineage>
        <taxon>Eukaryota</taxon>
        <taxon>Sar</taxon>
        <taxon>Stramenopiles</taxon>
        <taxon>Ochrophyta</taxon>
        <taxon>Bacillariophyta</taxon>
        <taxon>Bacillariophyceae</taxon>
        <taxon>Bacillariophycidae</taxon>
        <taxon>Naviculales</taxon>
        <taxon>Naviculaceae</taxon>
        <taxon>Seminavis</taxon>
    </lineage>
</organism>
<feature type="compositionally biased region" description="Polar residues" evidence="1">
    <location>
        <begin position="192"/>
        <end position="201"/>
    </location>
</feature>
<reference evidence="3" key="1">
    <citation type="submission" date="2020-06" db="EMBL/GenBank/DDBJ databases">
        <authorList>
            <consortium name="Plant Systems Biology data submission"/>
        </authorList>
    </citation>
    <scope>NUCLEOTIDE SEQUENCE</scope>
    <source>
        <strain evidence="3">D6</strain>
    </source>
</reference>
<name>A0A9N8D8X7_9STRA</name>
<dbReference type="InterPro" id="IPR001202">
    <property type="entry name" value="WW_dom"/>
</dbReference>
<comment type="caution">
    <text evidence="3">The sequence shown here is derived from an EMBL/GenBank/DDBJ whole genome shotgun (WGS) entry which is preliminary data.</text>
</comment>
<feature type="domain" description="WW" evidence="2">
    <location>
        <begin position="102"/>
        <end position="136"/>
    </location>
</feature>
<feature type="compositionally biased region" description="Basic and acidic residues" evidence="1">
    <location>
        <begin position="727"/>
        <end position="741"/>
    </location>
</feature>
<feature type="region of interest" description="Disordered" evidence="1">
    <location>
        <begin position="129"/>
        <end position="221"/>
    </location>
</feature>
<evidence type="ECO:0000256" key="1">
    <source>
        <dbReference type="SAM" id="MobiDB-lite"/>
    </source>
</evidence>
<dbReference type="Proteomes" id="UP001153069">
    <property type="component" value="Unassembled WGS sequence"/>
</dbReference>
<feature type="compositionally biased region" description="Basic and acidic residues" evidence="1">
    <location>
        <begin position="642"/>
        <end position="664"/>
    </location>
</feature>
<dbReference type="PROSITE" id="PS50020">
    <property type="entry name" value="WW_DOMAIN_2"/>
    <property type="match status" value="1"/>
</dbReference>
<dbReference type="InterPro" id="IPR036020">
    <property type="entry name" value="WW_dom_sf"/>
</dbReference>
<feature type="region of interest" description="Disordered" evidence="1">
    <location>
        <begin position="523"/>
        <end position="826"/>
    </location>
</feature>
<dbReference type="PROSITE" id="PS01159">
    <property type="entry name" value="WW_DOMAIN_1"/>
    <property type="match status" value="1"/>
</dbReference>